<proteinExistence type="predicted"/>
<sequence length="110" mass="12847">MNYYMNLPYSIIIKRVNDESGRYYFADILELDGCHSHGNTPEEAYKNVHEAMEGWLKTKLDFGDPIPEPKEEYSGRINLRMPKSLHQKLAIQAEMEGVSLNQYMIYKLSQ</sequence>
<evidence type="ECO:0000313" key="2">
    <source>
        <dbReference type="Proteomes" id="UP000808914"/>
    </source>
</evidence>
<dbReference type="EMBL" id="JAFBER010000002">
    <property type="protein sequence ID" value="MBM7644446.1"/>
    <property type="molecule type" value="Genomic_DNA"/>
</dbReference>
<dbReference type="Proteomes" id="UP000808914">
    <property type="component" value="Unassembled WGS sequence"/>
</dbReference>
<name>A0ABS2PWM7_9BACL</name>
<organism evidence="1 2">
    <name type="scientific">Scopulibacillus daqui</name>
    <dbReference type="NCBI Taxonomy" id="1469162"/>
    <lineage>
        <taxon>Bacteria</taxon>
        <taxon>Bacillati</taxon>
        <taxon>Bacillota</taxon>
        <taxon>Bacilli</taxon>
        <taxon>Bacillales</taxon>
        <taxon>Sporolactobacillaceae</taxon>
        <taxon>Scopulibacillus</taxon>
    </lineage>
</organism>
<dbReference type="InterPro" id="IPR035069">
    <property type="entry name" value="TTHA1013/TTHA0281-like"/>
</dbReference>
<dbReference type="SUPFAM" id="SSF47598">
    <property type="entry name" value="Ribbon-helix-helix"/>
    <property type="match status" value="1"/>
</dbReference>
<dbReference type="Gene3D" id="3.30.160.250">
    <property type="match status" value="1"/>
</dbReference>
<dbReference type="Pfam" id="PF05534">
    <property type="entry name" value="HicB"/>
    <property type="match status" value="1"/>
</dbReference>
<evidence type="ECO:0000313" key="1">
    <source>
        <dbReference type="EMBL" id="MBM7644446.1"/>
    </source>
</evidence>
<dbReference type="Gene3D" id="1.10.1220.10">
    <property type="entry name" value="Met repressor-like"/>
    <property type="match status" value="1"/>
</dbReference>
<dbReference type="InterPro" id="IPR013321">
    <property type="entry name" value="Arc_rbn_hlx_hlx"/>
</dbReference>
<comment type="caution">
    <text evidence="1">The sequence shown here is derived from an EMBL/GenBank/DDBJ whole genome shotgun (WGS) entry which is preliminary data.</text>
</comment>
<dbReference type="InterPro" id="IPR008651">
    <property type="entry name" value="Uncharacterised_HicB"/>
</dbReference>
<dbReference type="RefSeq" id="WP_380898395.1">
    <property type="nucleotide sequence ID" value="NZ_JBHLTV010000035.1"/>
</dbReference>
<dbReference type="SUPFAM" id="SSF143100">
    <property type="entry name" value="TTHA1013/TTHA0281-like"/>
    <property type="match status" value="1"/>
</dbReference>
<keyword evidence="2" id="KW-1185">Reference proteome</keyword>
<accession>A0ABS2PWM7</accession>
<reference evidence="1 2" key="1">
    <citation type="submission" date="2021-01" db="EMBL/GenBank/DDBJ databases">
        <title>Genomic Encyclopedia of Type Strains, Phase IV (KMG-IV): sequencing the most valuable type-strain genomes for metagenomic binning, comparative biology and taxonomic classification.</title>
        <authorList>
            <person name="Goeker M."/>
        </authorList>
    </citation>
    <scope>NUCLEOTIDE SEQUENCE [LARGE SCALE GENOMIC DNA]</scope>
    <source>
        <strain evidence="1 2">DSM 28236</strain>
    </source>
</reference>
<protein>
    <submittedName>
        <fullName evidence="1">Antitoxin HicB</fullName>
    </submittedName>
</protein>
<dbReference type="InterPro" id="IPR010985">
    <property type="entry name" value="Ribbon_hlx_hlx"/>
</dbReference>
<gene>
    <name evidence="1" type="ORF">JOD45_000639</name>
</gene>